<evidence type="ECO:0000313" key="2">
    <source>
        <dbReference type="Proteomes" id="UP000331127"/>
    </source>
</evidence>
<keyword evidence="2" id="KW-1185">Reference proteome</keyword>
<evidence type="ECO:0000313" key="1">
    <source>
        <dbReference type="EMBL" id="GES15687.1"/>
    </source>
</evidence>
<sequence>MLATMGTGTALAQAATSMSLRHANCTWPLCGSVHNETSNYIQVSQNYTSGGGCVGPYAGVAPGASSYNNPYKDTDCVRSNFCNFSVIGRFNTFRGAMYQWVRIHNEPTDYRVICIP</sequence>
<comment type="caution">
    <text evidence="1">The sequence shown here is derived from an EMBL/GenBank/DDBJ whole genome shotgun (WGS) entry which is preliminary data.</text>
</comment>
<gene>
    <name evidence="1" type="ORF">Amac_092850</name>
</gene>
<dbReference type="AlphaFoldDB" id="A0A5M3X1S8"/>
<protein>
    <submittedName>
        <fullName evidence="1">Uncharacterized protein</fullName>
    </submittedName>
</protein>
<dbReference type="Proteomes" id="UP000331127">
    <property type="component" value="Unassembled WGS sequence"/>
</dbReference>
<proteinExistence type="predicted"/>
<dbReference type="EMBL" id="BLAE01000081">
    <property type="protein sequence ID" value="GES15687.1"/>
    <property type="molecule type" value="Genomic_DNA"/>
</dbReference>
<name>A0A5M3X1S8_9ACTN</name>
<accession>A0A5M3X1S8</accession>
<organism evidence="1 2">
    <name type="scientific">Acrocarpospora macrocephala</name>
    <dbReference type="NCBI Taxonomy" id="150177"/>
    <lineage>
        <taxon>Bacteria</taxon>
        <taxon>Bacillati</taxon>
        <taxon>Actinomycetota</taxon>
        <taxon>Actinomycetes</taxon>
        <taxon>Streptosporangiales</taxon>
        <taxon>Streptosporangiaceae</taxon>
        <taxon>Acrocarpospora</taxon>
    </lineage>
</organism>
<reference evidence="1 2" key="1">
    <citation type="submission" date="2019-10" db="EMBL/GenBank/DDBJ databases">
        <title>Whole genome shotgun sequence of Acrocarpospora macrocephala NBRC 16266.</title>
        <authorList>
            <person name="Ichikawa N."/>
            <person name="Kimura A."/>
            <person name="Kitahashi Y."/>
            <person name="Komaki H."/>
            <person name="Oguchi A."/>
        </authorList>
    </citation>
    <scope>NUCLEOTIDE SEQUENCE [LARGE SCALE GENOMIC DNA]</scope>
    <source>
        <strain evidence="1 2">NBRC 16266</strain>
    </source>
</reference>